<dbReference type="FunFam" id="3.80.10.10:FF:000687">
    <property type="entry name" value="Leucine Rich Repeat family protein, expressed"/>
    <property type="match status" value="1"/>
</dbReference>
<evidence type="ECO:0000256" key="5">
    <source>
        <dbReference type="ARBA" id="ARBA00022614"/>
    </source>
</evidence>
<dbReference type="EMBL" id="LRBV02000009">
    <property type="status" value="NOT_ANNOTATED_CDS"/>
    <property type="molecule type" value="Genomic_DNA"/>
</dbReference>
<dbReference type="SUPFAM" id="SSF52058">
    <property type="entry name" value="L domain-like"/>
    <property type="match status" value="3"/>
</dbReference>
<comment type="catalytic activity">
    <reaction evidence="18">
        <text>L-seryl-[protein] + ATP = O-phospho-L-seryl-[protein] + ADP + H(+)</text>
        <dbReference type="Rhea" id="RHEA:17989"/>
        <dbReference type="Rhea" id="RHEA-COMP:9863"/>
        <dbReference type="Rhea" id="RHEA-COMP:11604"/>
        <dbReference type="ChEBI" id="CHEBI:15378"/>
        <dbReference type="ChEBI" id="CHEBI:29999"/>
        <dbReference type="ChEBI" id="CHEBI:30616"/>
        <dbReference type="ChEBI" id="CHEBI:83421"/>
        <dbReference type="ChEBI" id="CHEBI:456216"/>
        <dbReference type="EC" id="2.7.11.1"/>
    </reaction>
</comment>
<dbReference type="Gene3D" id="1.10.510.10">
    <property type="entry name" value="Transferase(Phosphotransferase) domain 1"/>
    <property type="match status" value="3"/>
</dbReference>
<dbReference type="PROSITE" id="PS00107">
    <property type="entry name" value="PROTEIN_KINASE_ATP"/>
    <property type="match status" value="3"/>
</dbReference>
<feature type="domain" description="Protein kinase" evidence="22">
    <location>
        <begin position="2365"/>
        <end position="2643"/>
    </location>
</feature>
<dbReference type="InterPro" id="IPR017441">
    <property type="entry name" value="Protein_kinase_ATP_BS"/>
</dbReference>
<evidence type="ECO:0000313" key="24">
    <source>
        <dbReference type="Proteomes" id="UP000594261"/>
    </source>
</evidence>
<evidence type="ECO:0000256" key="13">
    <source>
        <dbReference type="ARBA" id="ARBA00022989"/>
    </source>
</evidence>
<dbReference type="Pfam" id="PF13855">
    <property type="entry name" value="LRR_8"/>
    <property type="match status" value="2"/>
</dbReference>
<evidence type="ECO:0000256" key="8">
    <source>
        <dbReference type="ARBA" id="ARBA00022729"/>
    </source>
</evidence>
<keyword evidence="3" id="KW-0723">Serine/threonine-protein kinase</keyword>
<evidence type="ECO:0000256" key="18">
    <source>
        <dbReference type="ARBA" id="ARBA00048679"/>
    </source>
</evidence>
<keyword evidence="16" id="KW-0325">Glycoprotein</keyword>
<evidence type="ECO:0000256" key="20">
    <source>
        <dbReference type="SAM" id="Phobius"/>
    </source>
</evidence>
<dbReference type="SUPFAM" id="SSF52047">
    <property type="entry name" value="RNI-like"/>
    <property type="match status" value="3"/>
</dbReference>
<evidence type="ECO:0000256" key="6">
    <source>
        <dbReference type="ARBA" id="ARBA00022679"/>
    </source>
</evidence>
<name>A0A7N2ML69_QUELO</name>
<feature type="signal peptide" evidence="21">
    <location>
        <begin position="1"/>
        <end position="35"/>
    </location>
</feature>
<keyword evidence="11" id="KW-0418">Kinase</keyword>
<dbReference type="FunFam" id="1.10.510.10:FF:000479">
    <property type="entry name" value="Leucine-rich repeat receptor-like protein kinase"/>
    <property type="match status" value="1"/>
</dbReference>
<evidence type="ECO:0000256" key="11">
    <source>
        <dbReference type="ARBA" id="ARBA00022777"/>
    </source>
</evidence>
<dbReference type="FunFam" id="3.80.10.10:FF:000095">
    <property type="entry name" value="LRR receptor-like serine/threonine-protein kinase GSO1"/>
    <property type="match status" value="2"/>
</dbReference>
<feature type="binding site" evidence="19">
    <location>
        <position position="1517"/>
    </location>
    <ligand>
        <name>ATP</name>
        <dbReference type="ChEBI" id="CHEBI:30616"/>
    </ligand>
</feature>
<feature type="chain" id="PRO_5029835915" description="non-specific serine/threonine protein kinase" evidence="21">
    <location>
        <begin position="36"/>
        <end position="2664"/>
    </location>
</feature>
<dbReference type="InParanoid" id="A0A7N2ML69"/>
<evidence type="ECO:0000256" key="1">
    <source>
        <dbReference type="ARBA" id="ARBA00004479"/>
    </source>
</evidence>
<dbReference type="FunFam" id="3.80.10.10:FF:000439">
    <property type="entry name" value="LRR receptor-like serine/threonine-protein kinase FLS2"/>
    <property type="match status" value="1"/>
</dbReference>
<dbReference type="Pfam" id="PF08263">
    <property type="entry name" value="LRRNT_2"/>
    <property type="match status" value="2"/>
</dbReference>
<dbReference type="FunFam" id="3.80.10.10:FF:000221">
    <property type="entry name" value="Leucine-rich repeat receptor-like protein kinase PXL1"/>
    <property type="match status" value="1"/>
</dbReference>
<dbReference type="CDD" id="cd14066">
    <property type="entry name" value="STKc_IRAK"/>
    <property type="match status" value="1"/>
</dbReference>
<dbReference type="InterPro" id="IPR013210">
    <property type="entry name" value="LRR_N_plant-typ"/>
</dbReference>
<dbReference type="PROSITE" id="PS51450">
    <property type="entry name" value="LRR"/>
    <property type="match status" value="1"/>
</dbReference>
<dbReference type="GO" id="GO:0004674">
    <property type="term" value="F:protein serine/threonine kinase activity"/>
    <property type="evidence" value="ECO:0007669"/>
    <property type="project" value="UniProtKB-KW"/>
</dbReference>
<evidence type="ECO:0000256" key="12">
    <source>
        <dbReference type="ARBA" id="ARBA00022840"/>
    </source>
</evidence>
<dbReference type="GO" id="GO:0005524">
    <property type="term" value="F:ATP binding"/>
    <property type="evidence" value="ECO:0007669"/>
    <property type="project" value="UniProtKB-UniRule"/>
</dbReference>
<dbReference type="Pfam" id="PF00560">
    <property type="entry name" value="LRR_1"/>
    <property type="match status" value="17"/>
</dbReference>
<dbReference type="InterPro" id="IPR011009">
    <property type="entry name" value="Kinase-like_dom_sf"/>
</dbReference>
<dbReference type="SMART" id="SM00369">
    <property type="entry name" value="LRR_TYP"/>
    <property type="match status" value="19"/>
</dbReference>
<dbReference type="InterPro" id="IPR000719">
    <property type="entry name" value="Prot_kinase_dom"/>
</dbReference>
<evidence type="ECO:0000313" key="23">
    <source>
        <dbReference type="EnsemblPlants" id="QL09p041039:mrna"/>
    </source>
</evidence>
<reference evidence="23" key="2">
    <citation type="submission" date="2021-01" db="UniProtKB">
        <authorList>
            <consortium name="EnsemblPlants"/>
        </authorList>
    </citation>
    <scope>IDENTIFICATION</scope>
</reference>
<keyword evidence="13 20" id="KW-1133">Transmembrane helix</keyword>
<reference evidence="23 24" key="1">
    <citation type="journal article" date="2016" name="G3 (Bethesda)">
        <title>First Draft Assembly and Annotation of the Genome of a California Endemic Oak Quercus lobata Nee (Fagaceae).</title>
        <authorList>
            <person name="Sork V.L."/>
            <person name="Fitz-Gibbon S.T."/>
            <person name="Puiu D."/>
            <person name="Crepeau M."/>
            <person name="Gugger P.F."/>
            <person name="Sherman R."/>
            <person name="Stevens K."/>
            <person name="Langley C.H."/>
            <person name="Pellegrini M."/>
            <person name="Salzberg S.L."/>
        </authorList>
    </citation>
    <scope>NUCLEOTIDE SEQUENCE [LARGE SCALE GENOMIC DNA]</scope>
    <source>
        <strain evidence="23 24">cv. SW786</strain>
    </source>
</reference>
<dbReference type="Gramene" id="QL09p041039:mrna">
    <property type="protein sequence ID" value="QL09p041039:mrna"/>
    <property type="gene ID" value="QL09p041039"/>
</dbReference>
<keyword evidence="15" id="KW-0675">Receptor</keyword>
<keyword evidence="14 20" id="KW-0472">Membrane</keyword>
<feature type="binding site" evidence="19">
    <location>
        <position position="2393"/>
    </location>
    <ligand>
        <name>ATP</name>
        <dbReference type="ChEBI" id="CHEBI:30616"/>
    </ligand>
</feature>
<dbReference type="PROSITE" id="PS00109">
    <property type="entry name" value="PROTEIN_KINASE_TYR"/>
    <property type="match status" value="2"/>
</dbReference>
<keyword evidence="7 20" id="KW-0812">Transmembrane</keyword>
<keyword evidence="12 19" id="KW-0067">ATP-binding</keyword>
<comment type="catalytic activity">
    <reaction evidence="17">
        <text>L-threonyl-[protein] + ATP = O-phospho-L-threonyl-[protein] + ADP + H(+)</text>
        <dbReference type="Rhea" id="RHEA:46608"/>
        <dbReference type="Rhea" id="RHEA-COMP:11060"/>
        <dbReference type="Rhea" id="RHEA-COMP:11605"/>
        <dbReference type="ChEBI" id="CHEBI:15378"/>
        <dbReference type="ChEBI" id="CHEBI:30013"/>
        <dbReference type="ChEBI" id="CHEBI:30616"/>
        <dbReference type="ChEBI" id="CHEBI:61977"/>
        <dbReference type="ChEBI" id="CHEBI:456216"/>
        <dbReference type="EC" id="2.7.11.1"/>
    </reaction>
</comment>
<evidence type="ECO:0000256" key="15">
    <source>
        <dbReference type="ARBA" id="ARBA00023170"/>
    </source>
</evidence>
<dbReference type="FunFam" id="3.80.10.10:FF:000177">
    <property type="entry name" value="Leucine-rich repeat receptor-like serine/threonine-protein kinase At1g17230"/>
    <property type="match status" value="1"/>
</dbReference>
<keyword evidence="6" id="KW-0808">Transferase</keyword>
<dbReference type="Gene3D" id="3.80.10.10">
    <property type="entry name" value="Ribonuclease Inhibitor"/>
    <property type="match status" value="11"/>
</dbReference>
<dbReference type="PANTHER" id="PTHR48005">
    <property type="entry name" value="LEUCINE RICH REPEAT KINASE 2"/>
    <property type="match status" value="1"/>
</dbReference>
<evidence type="ECO:0000259" key="22">
    <source>
        <dbReference type="PROSITE" id="PS50011"/>
    </source>
</evidence>
<organism evidence="23 24">
    <name type="scientific">Quercus lobata</name>
    <name type="common">Valley oak</name>
    <dbReference type="NCBI Taxonomy" id="97700"/>
    <lineage>
        <taxon>Eukaryota</taxon>
        <taxon>Viridiplantae</taxon>
        <taxon>Streptophyta</taxon>
        <taxon>Embryophyta</taxon>
        <taxon>Tracheophyta</taxon>
        <taxon>Spermatophyta</taxon>
        <taxon>Magnoliopsida</taxon>
        <taxon>eudicotyledons</taxon>
        <taxon>Gunneridae</taxon>
        <taxon>Pentapetalae</taxon>
        <taxon>rosids</taxon>
        <taxon>fabids</taxon>
        <taxon>Fagales</taxon>
        <taxon>Fagaceae</taxon>
        <taxon>Quercus</taxon>
    </lineage>
</organism>
<dbReference type="InterPro" id="IPR032675">
    <property type="entry name" value="LRR_dom_sf"/>
</dbReference>
<dbReference type="OMA" id="GKVELNW"/>
<dbReference type="EC" id="2.7.11.1" evidence="2"/>
<proteinExistence type="predicted"/>
<dbReference type="PANTHER" id="PTHR48005:SF44">
    <property type="entry name" value="MDIS1-INTERACTING RECEPTOR LIKE KINASE 2-LIKE ISOFORM X1"/>
    <property type="match status" value="1"/>
</dbReference>
<dbReference type="InterPro" id="IPR051420">
    <property type="entry name" value="Ser_Thr_Kinases_DiverseReg"/>
</dbReference>
<feature type="transmembrane region" description="Helical" evidence="20">
    <location>
        <begin position="2297"/>
        <end position="2323"/>
    </location>
</feature>
<evidence type="ECO:0000256" key="7">
    <source>
        <dbReference type="ARBA" id="ARBA00022692"/>
    </source>
</evidence>
<evidence type="ECO:0000256" key="14">
    <source>
        <dbReference type="ARBA" id="ARBA00023136"/>
    </source>
</evidence>
<sequence>MTCASQKLSMTTILKPLLLLLQILLLSLLPLSSTASPATQAEALIKWKNSLLPSSFLSSWSSTNVTNLCKWNGLVCDSTGTVSEMVISGANLNGTLAQFNFTPFLNVTRFDFSNNLLSGPIPSEIGQLTKLQYVSFYNNYLNGTIPYQFSNLQKVWYLDLGSNYLVTPDWSKFLSMPLLTRLSFAYNYLTSGFPGFILYCQNLTYLDLAQNQLNGTVPEMVFTNLGKLEYLNLTDNQFQGPMSPNITKLSKLIDLRLGRNKFSGQILEDIGSMSNLQMIEMYNNSFEGKIPSSIGQLKQLSKFYLDWNALNSTIPSELGLCTNLTYLALASNSLTGELPLSLTNLTKITDLGLSVNNLSGEISPYFFSNWTELTSLQLQNNLFTGKIPLEIGMMTKLNLVLLFNNTFTGSIPSEVGNLKDLTELDLSNNHLSGPIPLALWNLTNLQTLQLFLNNLTGTIPPAIGNMTSLQIIDLSANQLYGELPETISGLSNLQRISLFTNNFSGNIPSDFGKFSPSLSSVSFSNNSFSGELPPELCSGFSLQNFTVNNNNFTGPLPECLRNCSLLQRVRFDGNNFNGNITNAFGVHPNLYFISLNDNQFIGIISPEWAECGSLTNLEMGRNRISGEIPAELGRLPQLHSLILDSNELSGQIPSALGNLSLFELNLSKNLLTGEIPQSLGGLVQLEELDLSENKLTGNIPKELGNCERLLSLDLSDNNLLDEIPSELGNLNALNVLLDLSSNSLSGTIPSNLAKLTSLESFNISHNQLSGEIPALFTSMVSLLPSSIDFSYNKLTGQIPTSKVFEEAPANAYIGNSGLCGNAAGLSTCYTDSTKKKHSNTLLIAVLIPVCGLLLLAIFVAVFIIFYRKAKFHDEESRRIGETDGNSQSLIWEREGKFTFGDLVKATEDFNEKYCVGKGGFGTVYRAALPTGQIVAVKRLNMSDSTDIPAANRQSFETEIRVLTEVRHRNIIKLYGFCSMRGYMYLVYEYVERGSLGSALYGLEGKVELNWDTRVRIVQGVAHAVAYLHHDCSPPIVHRDITVNNILLESEFEPRLSDFGVARLLNPDTSNWTTIAGSYGYMAPELALTMRLTDKCDVYSFGVVALEVMMGRHPREILSSLSLKSRTATPVSDTTEFLLKDVLDQRLPPPTGQTAEEVVFVVTIALACVRDTPEARPTMRFVAQELSAQIQACLVSFSNNSFSGEQPPELCSGFSLQNFTVNSNNFIGPLPECLRDCSPLERVRFDGKNFNGNITNAFGVHPNLYFISLNDNQFIGIISPQWVEYVSLTNLEMERNRILGEIPAELRRLTQLHSLILDSNELSRQIPSALGNLSLFELNLSKNLLIGEIPQSLGNLSSNSLSGTIPSNLAKLTSLESPNISHNQLSGKIPALLMSMVSLRPSSIDFSYNKLTGQIPTSKVLEEAPVNSYLGNSAFYCLQLLLLYSYYWKAKFFDEESRRIGETDVNSESLIWEREGKFTFGDLVKATEDFNEKYYIGKGGFGTIYRVALPTGQIVAVKRFNMSASTDIPAANRQSFETEIRVLTEVSHQNIIKLYGFCSMRGYMYLVYEYVERGSLGNTLYGFEGKVELNWDTRVRIVQGVAHAVAYLHHDYFPPIVHRDITIGVIGQQLLGLMATWLHGSSHLPTMLLGKHAQGNMAVNGTPHGYWAETSQYGCGLSWSSTNLTNLCKWNGIVCDSTGTVSEIIISGAKLNGTLAQFNFTPFLDVTRFDLSNNNLSGPIPSEIGQLTKLQYVSFYNNYLTGKIPYQFRNLPKNQLNGTVPEMVFTNLGKLETVQQFIGRQNSFFNRSAHGPLAFRCEISPYFFSSWTELTSLQLQHNLFTGKIPSEIGLLTKLQYLLLFGNQFTGSIPSEVGNLKNLMELDLSDNLLSGPIPLELWNLSNLYTFHLFSNNLTGTIPPEIGNMTSLISLDFNTNQLYGELPENISHLSNLEVISLFTNNFSGNIPSDFGKFSPSLSSISFSNNSFSAELPPELCSGFLLQLFTVNSNNFTGPLPDCLRNCSLLERVQFDGNNFNGTITNAFGVHPNLYFISLNDNQFIGKISPEWAKCESLTTLEMGRNRISGEIPAELGNLTQLHSLILDSNELSRKIPSELGNLSLYKLSLSENHLTGEIPQRLRSLGQLQELDLSENKLTGNIPKELENCGSLLSLDLSNNNLSGEIPSELGNLIALSVFLDLSSNSLSGMIPSNLAKLTRLESLNISHNQLSGEIPASFISMVSVISTSIDFSYNKLTGQIPTAKVFEKAPAKAYIGNSGLCGNAAELSTCYTDFTKQKHSNTLLIAVLILVCGLLLLAIIVAGFIIIYSKTKFHYEENRRIGESHVSSESLIWEREGKFTFGDIVKATEDFNEKYCIGKGGFGTIYRAALPTGQIVAVKRLNMSDSTDILAVNRQSFETEICVLTEVRHRNIIKLYGFCSIRGYMYLVYEYVERGSLGNALHGLEGKELNWNTRVKIVQGVAHAVAYLHHDCSPQIVYRDITVNNILLESEFEPRLSDFGVARLLNPDTTNWTIAGSYGYMAPELALTMQLTDKCDVYSFGVIALEVIMGRHPRELLSSFTFKSRTATSISDSAEILLKDVLDQGLPPPTSHIAEEVVFVVTIVLACVRDSPEARSTMRFVAQELSAQIQACLSDQFDMITISKLTGLQK</sequence>
<feature type="binding site" evidence="19">
    <location>
        <position position="937"/>
    </location>
    <ligand>
        <name>ATP</name>
        <dbReference type="ChEBI" id="CHEBI:30616"/>
    </ligand>
</feature>
<dbReference type="PROSITE" id="PS50011">
    <property type="entry name" value="PROTEIN_KINASE_DOM"/>
    <property type="match status" value="3"/>
</dbReference>
<dbReference type="InterPro" id="IPR001611">
    <property type="entry name" value="Leu-rich_rpt"/>
</dbReference>
<dbReference type="InterPro" id="IPR008266">
    <property type="entry name" value="Tyr_kinase_AS"/>
</dbReference>
<dbReference type="Proteomes" id="UP000594261">
    <property type="component" value="Chromosome 9"/>
</dbReference>
<dbReference type="EnsemblPlants" id="QL09p041039:mrna">
    <property type="protein sequence ID" value="QL09p041039:mrna"/>
    <property type="gene ID" value="QL09p041039"/>
</dbReference>
<dbReference type="PRINTS" id="PR00019">
    <property type="entry name" value="LEURICHRPT"/>
</dbReference>
<keyword evidence="10 19" id="KW-0547">Nucleotide-binding</keyword>
<keyword evidence="8 21" id="KW-0732">Signal</keyword>
<dbReference type="Pfam" id="PF00069">
    <property type="entry name" value="Pkinase"/>
    <property type="match status" value="3"/>
</dbReference>
<dbReference type="SUPFAM" id="SSF56112">
    <property type="entry name" value="Protein kinase-like (PK-like)"/>
    <property type="match status" value="3"/>
</dbReference>
<dbReference type="FunFam" id="3.30.200.20:FF:000309">
    <property type="entry name" value="Leucine-rich repeat receptor protein kinase MSP1"/>
    <property type="match status" value="3"/>
</dbReference>
<keyword evidence="24" id="KW-1185">Reference proteome</keyword>
<dbReference type="FunFam" id="1.10.510.10:FF:000445">
    <property type="entry name" value="MDIS1-interacting receptor like kinase 2"/>
    <property type="match status" value="1"/>
</dbReference>
<evidence type="ECO:0000256" key="3">
    <source>
        <dbReference type="ARBA" id="ARBA00022527"/>
    </source>
</evidence>
<evidence type="ECO:0000256" key="9">
    <source>
        <dbReference type="ARBA" id="ARBA00022737"/>
    </source>
</evidence>
<comment type="subcellular location">
    <subcellularLocation>
        <location evidence="1">Membrane</location>
        <topology evidence="1">Single-pass type I membrane protein</topology>
    </subcellularLocation>
</comment>
<dbReference type="InterPro" id="IPR003591">
    <property type="entry name" value="Leu-rich_rpt_typical-subtyp"/>
</dbReference>
<evidence type="ECO:0000256" key="4">
    <source>
        <dbReference type="ARBA" id="ARBA00022553"/>
    </source>
</evidence>
<evidence type="ECO:0000256" key="10">
    <source>
        <dbReference type="ARBA" id="ARBA00022741"/>
    </source>
</evidence>
<protein>
    <recommendedName>
        <fullName evidence="2">non-specific serine/threonine protein kinase</fullName>
        <ecNumber evidence="2">2.7.11.1</ecNumber>
    </recommendedName>
</protein>
<feature type="transmembrane region" description="Helical" evidence="20">
    <location>
        <begin position="841"/>
        <end position="866"/>
    </location>
</feature>
<keyword evidence="5" id="KW-0433">Leucine-rich repeat</keyword>
<dbReference type="GO" id="GO:0016020">
    <property type="term" value="C:membrane"/>
    <property type="evidence" value="ECO:0007669"/>
    <property type="project" value="UniProtKB-SubCell"/>
</dbReference>
<evidence type="ECO:0000256" key="21">
    <source>
        <dbReference type="SAM" id="SignalP"/>
    </source>
</evidence>
<accession>A0A7N2ML69</accession>
<evidence type="ECO:0000256" key="2">
    <source>
        <dbReference type="ARBA" id="ARBA00012513"/>
    </source>
</evidence>
<dbReference type="SMART" id="SM00365">
    <property type="entry name" value="LRR_SD22"/>
    <property type="match status" value="9"/>
</dbReference>
<evidence type="ECO:0000256" key="19">
    <source>
        <dbReference type="PROSITE-ProRule" id="PRU10141"/>
    </source>
</evidence>
<evidence type="ECO:0000256" key="16">
    <source>
        <dbReference type="ARBA" id="ARBA00023180"/>
    </source>
</evidence>
<keyword evidence="9" id="KW-0677">Repeat</keyword>
<evidence type="ECO:0000256" key="17">
    <source>
        <dbReference type="ARBA" id="ARBA00047899"/>
    </source>
</evidence>
<feature type="domain" description="Protein kinase" evidence="22">
    <location>
        <begin position="909"/>
        <end position="1189"/>
    </location>
</feature>
<dbReference type="Gene3D" id="3.30.200.20">
    <property type="entry name" value="Phosphorylase Kinase, domain 1"/>
    <property type="match status" value="3"/>
</dbReference>
<feature type="domain" description="Protein kinase" evidence="22">
    <location>
        <begin position="1489"/>
        <end position="1804"/>
    </location>
</feature>
<keyword evidence="4" id="KW-0597">Phosphoprotein</keyword>